<accession>A0A6N9PZJ7</accession>
<dbReference type="Pfam" id="PF01121">
    <property type="entry name" value="CoaE"/>
    <property type="match status" value="1"/>
</dbReference>
<dbReference type="InterPro" id="IPR001977">
    <property type="entry name" value="Depp_CoAkinase"/>
</dbReference>
<comment type="subcellular location">
    <subcellularLocation>
        <location evidence="8">Cytoplasm</location>
    </subcellularLocation>
</comment>
<proteinExistence type="inferred from homology"/>
<dbReference type="GO" id="GO:0015937">
    <property type="term" value="P:coenzyme A biosynthetic process"/>
    <property type="evidence" value="ECO:0007669"/>
    <property type="project" value="UniProtKB-UniRule"/>
</dbReference>
<dbReference type="GO" id="GO:0005524">
    <property type="term" value="F:ATP binding"/>
    <property type="evidence" value="ECO:0007669"/>
    <property type="project" value="UniProtKB-UniRule"/>
</dbReference>
<protein>
    <recommendedName>
        <fullName evidence="8 9">Dephospho-CoA kinase</fullName>
        <ecNumber evidence="8 9">2.7.1.24</ecNumber>
    </recommendedName>
    <alternativeName>
        <fullName evidence="8">Dephosphocoenzyme A kinase</fullName>
    </alternativeName>
</protein>
<evidence type="ECO:0000256" key="1">
    <source>
        <dbReference type="ARBA" id="ARBA00009018"/>
    </source>
</evidence>
<gene>
    <name evidence="8" type="primary">coaE</name>
    <name evidence="10" type="ORF">ERL59_04965</name>
</gene>
<keyword evidence="7 8" id="KW-0173">Coenzyme A biosynthesis</keyword>
<evidence type="ECO:0000256" key="3">
    <source>
        <dbReference type="ARBA" id="ARBA00022679"/>
    </source>
</evidence>
<keyword evidence="5 8" id="KW-0418">Kinase</keyword>
<evidence type="ECO:0000256" key="4">
    <source>
        <dbReference type="ARBA" id="ARBA00022741"/>
    </source>
</evidence>
<evidence type="ECO:0000256" key="9">
    <source>
        <dbReference type="NCBIfam" id="TIGR00152"/>
    </source>
</evidence>
<comment type="function">
    <text evidence="8">Catalyzes the phosphorylation of the 3'-hydroxyl group of dephosphocoenzyme A to form coenzyme A.</text>
</comment>
<dbReference type="Gene3D" id="3.40.50.300">
    <property type="entry name" value="P-loop containing nucleotide triphosphate hydrolases"/>
    <property type="match status" value="1"/>
</dbReference>
<comment type="pathway">
    <text evidence="8">Cofactor biosynthesis; coenzyme A biosynthesis; CoA from (R)-pantothenate: step 5/5.</text>
</comment>
<comment type="caution">
    <text evidence="10">The sequence shown here is derived from an EMBL/GenBank/DDBJ whole genome shotgun (WGS) entry which is preliminary data.</text>
</comment>
<dbReference type="UniPathway" id="UPA00241">
    <property type="reaction ID" value="UER00356"/>
</dbReference>
<dbReference type="AlphaFoldDB" id="A0A6N9PZJ7"/>
<keyword evidence="4 8" id="KW-0547">Nucleotide-binding</keyword>
<dbReference type="PANTHER" id="PTHR10695:SF46">
    <property type="entry name" value="BIFUNCTIONAL COENZYME A SYNTHASE-RELATED"/>
    <property type="match status" value="1"/>
</dbReference>
<dbReference type="SUPFAM" id="SSF52540">
    <property type="entry name" value="P-loop containing nucleoside triphosphate hydrolases"/>
    <property type="match status" value="1"/>
</dbReference>
<dbReference type="PANTHER" id="PTHR10695">
    <property type="entry name" value="DEPHOSPHO-COA KINASE-RELATED"/>
    <property type="match status" value="1"/>
</dbReference>
<evidence type="ECO:0000313" key="10">
    <source>
        <dbReference type="EMBL" id="NBI28306.1"/>
    </source>
</evidence>
<keyword evidence="11" id="KW-1185">Reference proteome</keyword>
<keyword evidence="2 8" id="KW-0963">Cytoplasm</keyword>
<dbReference type="GO" id="GO:0004140">
    <property type="term" value="F:dephospho-CoA kinase activity"/>
    <property type="evidence" value="ECO:0007669"/>
    <property type="project" value="UniProtKB-UniRule"/>
</dbReference>
<keyword evidence="6 8" id="KW-0067">ATP-binding</keyword>
<evidence type="ECO:0000256" key="2">
    <source>
        <dbReference type="ARBA" id="ARBA00022490"/>
    </source>
</evidence>
<dbReference type="RefSeq" id="WP_160645084.1">
    <property type="nucleotide sequence ID" value="NZ_SIJB01000012.1"/>
</dbReference>
<sequence length="198" mass="22551">MNVGLTGGIATGKSTVSNMLVERGARLIDADVIAREVVLPGHPVLKEVAEHFGQDILLEDGSLNRAQLGEIIFNDPSARKDLEGLLHPQIRSLMKERMAQYEMEEPERLVVVDIPLLFESNLQELFSSVVLVYVPESIQLERLMNRNQLSLEEAKKRIEAQMPIENKKKLADFIIDNSKSIEHTEKQVEQFWEDIFMK</sequence>
<dbReference type="Proteomes" id="UP000448943">
    <property type="component" value="Unassembled WGS sequence"/>
</dbReference>
<comment type="catalytic activity">
    <reaction evidence="8">
        <text>3'-dephospho-CoA + ATP = ADP + CoA + H(+)</text>
        <dbReference type="Rhea" id="RHEA:18245"/>
        <dbReference type="ChEBI" id="CHEBI:15378"/>
        <dbReference type="ChEBI" id="CHEBI:30616"/>
        <dbReference type="ChEBI" id="CHEBI:57287"/>
        <dbReference type="ChEBI" id="CHEBI:57328"/>
        <dbReference type="ChEBI" id="CHEBI:456216"/>
        <dbReference type="EC" id="2.7.1.24"/>
    </reaction>
</comment>
<dbReference type="CDD" id="cd02022">
    <property type="entry name" value="DPCK"/>
    <property type="match status" value="1"/>
</dbReference>
<dbReference type="NCBIfam" id="TIGR00152">
    <property type="entry name" value="dephospho-CoA kinase"/>
    <property type="match status" value="1"/>
</dbReference>
<dbReference type="InterPro" id="IPR027417">
    <property type="entry name" value="P-loop_NTPase"/>
</dbReference>
<dbReference type="EMBL" id="SIJB01000012">
    <property type="protein sequence ID" value="NBI28306.1"/>
    <property type="molecule type" value="Genomic_DNA"/>
</dbReference>
<evidence type="ECO:0000256" key="7">
    <source>
        <dbReference type="ARBA" id="ARBA00022993"/>
    </source>
</evidence>
<evidence type="ECO:0000256" key="5">
    <source>
        <dbReference type="ARBA" id="ARBA00022777"/>
    </source>
</evidence>
<organism evidence="10 11">
    <name type="scientific">Chengkuizengella marina</name>
    <dbReference type="NCBI Taxonomy" id="2507566"/>
    <lineage>
        <taxon>Bacteria</taxon>
        <taxon>Bacillati</taxon>
        <taxon>Bacillota</taxon>
        <taxon>Bacilli</taxon>
        <taxon>Bacillales</taxon>
        <taxon>Paenibacillaceae</taxon>
        <taxon>Chengkuizengella</taxon>
    </lineage>
</organism>
<dbReference type="PROSITE" id="PS51219">
    <property type="entry name" value="DPCK"/>
    <property type="match status" value="1"/>
</dbReference>
<evidence type="ECO:0000313" key="11">
    <source>
        <dbReference type="Proteomes" id="UP000448943"/>
    </source>
</evidence>
<evidence type="ECO:0000256" key="6">
    <source>
        <dbReference type="ARBA" id="ARBA00022840"/>
    </source>
</evidence>
<dbReference type="GO" id="GO:0005737">
    <property type="term" value="C:cytoplasm"/>
    <property type="evidence" value="ECO:0007669"/>
    <property type="project" value="UniProtKB-SubCell"/>
</dbReference>
<dbReference type="FunFam" id="3.40.50.300:FF:000991">
    <property type="entry name" value="Dephospho-CoA kinase"/>
    <property type="match status" value="1"/>
</dbReference>
<name>A0A6N9PZJ7_9BACL</name>
<comment type="similarity">
    <text evidence="1 8">Belongs to the CoaE family.</text>
</comment>
<dbReference type="OrthoDB" id="9812943at2"/>
<dbReference type="HAMAP" id="MF_00376">
    <property type="entry name" value="Dephospho_CoA_kinase"/>
    <property type="match status" value="1"/>
</dbReference>
<keyword evidence="3 8" id="KW-0808">Transferase</keyword>
<feature type="binding site" evidence="8">
    <location>
        <begin position="10"/>
        <end position="15"/>
    </location>
    <ligand>
        <name>ATP</name>
        <dbReference type="ChEBI" id="CHEBI:30616"/>
    </ligand>
</feature>
<dbReference type="EC" id="2.7.1.24" evidence="8 9"/>
<evidence type="ECO:0000256" key="8">
    <source>
        <dbReference type="HAMAP-Rule" id="MF_00376"/>
    </source>
</evidence>
<reference evidence="10 11" key="1">
    <citation type="submission" date="2019-01" db="EMBL/GenBank/DDBJ databases">
        <title>Chengkuizengella sp. nov., isolated from deep-sea sediment of East Pacific Ocean.</title>
        <authorList>
            <person name="Yang J."/>
            <person name="Lai Q."/>
            <person name="Shao Z."/>
        </authorList>
    </citation>
    <scope>NUCLEOTIDE SEQUENCE [LARGE SCALE GENOMIC DNA]</scope>
    <source>
        <strain evidence="10 11">YPA3-1-1</strain>
    </source>
</reference>